<dbReference type="SUPFAM" id="SSF56219">
    <property type="entry name" value="DNase I-like"/>
    <property type="match status" value="1"/>
</dbReference>
<keyword evidence="4 5" id="KW-0460">Magnesium</keyword>
<dbReference type="InterPro" id="IPR020847">
    <property type="entry name" value="AP_endonuclease_F1_BS"/>
</dbReference>
<dbReference type="PANTHER" id="PTHR22748">
    <property type="entry name" value="AP ENDONUCLEASE"/>
    <property type="match status" value="1"/>
</dbReference>
<comment type="similarity">
    <text evidence="1">Belongs to the DNA repair enzymes AP/ExoA family.</text>
</comment>
<protein>
    <recommendedName>
        <fullName evidence="6">Endonuclease/exonuclease/phosphatase domain-containing protein</fullName>
    </recommendedName>
</protein>
<evidence type="ECO:0000313" key="8">
    <source>
        <dbReference type="Proteomes" id="UP001209570"/>
    </source>
</evidence>
<dbReference type="InterPro" id="IPR005135">
    <property type="entry name" value="Endo/exonuclease/phosphatase"/>
</dbReference>
<dbReference type="Gene3D" id="3.60.10.10">
    <property type="entry name" value="Endonuclease/exonuclease/phosphatase"/>
    <property type="match status" value="1"/>
</dbReference>
<feature type="binding site" evidence="5">
    <location>
        <position position="35"/>
    </location>
    <ligand>
        <name>Mg(2+)</name>
        <dbReference type="ChEBI" id="CHEBI:18420"/>
        <label>1</label>
    </ligand>
</feature>
<keyword evidence="3" id="KW-0378">Hydrolase</keyword>
<keyword evidence="5" id="KW-0464">Manganese</keyword>
<dbReference type="PROSITE" id="PS51435">
    <property type="entry name" value="AP_NUCLEASE_F1_4"/>
    <property type="match status" value="1"/>
</dbReference>
<evidence type="ECO:0000256" key="5">
    <source>
        <dbReference type="PIRSR" id="PIRSR604808-2"/>
    </source>
</evidence>
<comment type="cofactor">
    <cofactor evidence="5">
        <name>Mg(2+)</name>
        <dbReference type="ChEBI" id="CHEBI:18420"/>
    </cofactor>
    <cofactor evidence="5">
        <name>Mn(2+)</name>
        <dbReference type="ChEBI" id="CHEBI:29035"/>
    </cofactor>
    <text evidence="5">Probably binds two magnesium or manganese ions per subunit.</text>
</comment>
<accession>A0AAD5MCJ2</accession>
<evidence type="ECO:0000256" key="2">
    <source>
        <dbReference type="ARBA" id="ARBA00022723"/>
    </source>
</evidence>
<dbReference type="PANTHER" id="PTHR22748:SF4">
    <property type="entry name" value="DNA-(APURINIC OR APYRIMIDINIC SITE) ENDONUCLEASE 2"/>
    <property type="match status" value="1"/>
</dbReference>
<evidence type="ECO:0000256" key="4">
    <source>
        <dbReference type="ARBA" id="ARBA00022842"/>
    </source>
</evidence>
<dbReference type="EMBL" id="JAKCXM010000095">
    <property type="protein sequence ID" value="KAJ0402787.1"/>
    <property type="molecule type" value="Genomic_DNA"/>
</dbReference>
<dbReference type="GO" id="GO:0003906">
    <property type="term" value="F:DNA-(apurinic or apyrimidinic site) endonuclease activity"/>
    <property type="evidence" value="ECO:0007669"/>
    <property type="project" value="TreeGrafter"/>
</dbReference>
<dbReference type="InterPro" id="IPR036691">
    <property type="entry name" value="Endo/exonu/phosph_ase_sf"/>
</dbReference>
<dbReference type="GO" id="GO:0003677">
    <property type="term" value="F:DNA binding"/>
    <property type="evidence" value="ECO:0007669"/>
    <property type="project" value="InterPro"/>
</dbReference>
<comment type="caution">
    <text evidence="7">The sequence shown here is derived from an EMBL/GenBank/DDBJ whole genome shotgun (WGS) entry which is preliminary data.</text>
</comment>
<evidence type="ECO:0000256" key="1">
    <source>
        <dbReference type="ARBA" id="ARBA00007092"/>
    </source>
</evidence>
<reference evidence="7" key="1">
    <citation type="submission" date="2021-12" db="EMBL/GenBank/DDBJ databases">
        <title>Prjna785345.</title>
        <authorList>
            <person name="Rujirawat T."/>
            <person name="Krajaejun T."/>
        </authorList>
    </citation>
    <scope>NUCLEOTIDE SEQUENCE</scope>
    <source>
        <strain evidence="7">Pi057C3</strain>
    </source>
</reference>
<dbReference type="GO" id="GO:0006284">
    <property type="term" value="P:base-excision repair"/>
    <property type="evidence" value="ECO:0007669"/>
    <property type="project" value="TreeGrafter"/>
</dbReference>
<evidence type="ECO:0000313" key="7">
    <source>
        <dbReference type="EMBL" id="KAJ0402787.1"/>
    </source>
</evidence>
<dbReference type="PROSITE" id="PS00726">
    <property type="entry name" value="AP_NUCLEASE_F1_1"/>
    <property type="match status" value="1"/>
</dbReference>
<feature type="binding site" evidence="5">
    <location>
        <position position="67"/>
    </location>
    <ligand>
        <name>Mg(2+)</name>
        <dbReference type="ChEBI" id="CHEBI:18420"/>
        <label>1</label>
    </ligand>
</feature>
<gene>
    <name evidence="7" type="ORF">P43SY_009731</name>
</gene>
<organism evidence="7 8">
    <name type="scientific">Pythium insidiosum</name>
    <name type="common">Pythiosis disease agent</name>
    <dbReference type="NCBI Taxonomy" id="114742"/>
    <lineage>
        <taxon>Eukaryota</taxon>
        <taxon>Sar</taxon>
        <taxon>Stramenopiles</taxon>
        <taxon>Oomycota</taxon>
        <taxon>Peronosporomycetes</taxon>
        <taxon>Pythiales</taxon>
        <taxon>Pythiaceae</taxon>
        <taxon>Pythium</taxon>
    </lineage>
</organism>
<dbReference type="GO" id="GO:0005634">
    <property type="term" value="C:nucleus"/>
    <property type="evidence" value="ECO:0007669"/>
    <property type="project" value="TreeGrafter"/>
</dbReference>
<dbReference type="GO" id="GO:0008081">
    <property type="term" value="F:phosphoric diester hydrolase activity"/>
    <property type="evidence" value="ECO:0007669"/>
    <property type="project" value="TreeGrafter"/>
</dbReference>
<feature type="domain" description="Endonuclease/exonuclease/phosphatase" evidence="6">
    <location>
        <begin position="32"/>
        <end position="203"/>
    </location>
</feature>
<evidence type="ECO:0000256" key="3">
    <source>
        <dbReference type="ARBA" id="ARBA00022801"/>
    </source>
</evidence>
<dbReference type="InterPro" id="IPR004808">
    <property type="entry name" value="AP_endonuc_1"/>
</dbReference>
<dbReference type="GO" id="GO:0046872">
    <property type="term" value="F:metal ion binding"/>
    <property type="evidence" value="ECO:0007669"/>
    <property type="project" value="UniProtKB-KW"/>
</dbReference>
<proteinExistence type="inferred from homology"/>
<keyword evidence="2 5" id="KW-0479">Metal-binding</keyword>
<sequence>MKSSDEEITLMTRDNGNETVGDGMTVVPIRLLTWNVNGLRAILQREKKRGLCEFLEELDADIVCVQETKMTRAELEEELARPRGFDAFYSFCRVRSGYSGVATFCRSAVVPTVAAEEGLTGQWPVDDAIGHLGDIHTAIPAKELAELDSEGRCVITDHGAFVLFNVYCPALRSSERLEYKMAFHELLEDRVKALRRAGRRVIVVHRAGSNGL</sequence>
<dbReference type="GO" id="GO:0008311">
    <property type="term" value="F:double-stranded DNA 3'-5' DNA exonuclease activity"/>
    <property type="evidence" value="ECO:0007669"/>
    <property type="project" value="TreeGrafter"/>
</dbReference>
<name>A0AAD5MCJ2_PYTIN</name>
<evidence type="ECO:0000259" key="6">
    <source>
        <dbReference type="Pfam" id="PF03372"/>
    </source>
</evidence>
<keyword evidence="8" id="KW-1185">Reference proteome</keyword>
<dbReference type="Proteomes" id="UP001209570">
    <property type="component" value="Unassembled WGS sequence"/>
</dbReference>
<dbReference type="AlphaFoldDB" id="A0AAD5MCJ2"/>
<dbReference type="Pfam" id="PF03372">
    <property type="entry name" value="Exo_endo_phos"/>
    <property type="match status" value="1"/>
</dbReference>